<evidence type="ECO:0000256" key="9">
    <source>
        <dbReference type="RuleBase" id="RU369079"/>
    </source>
</evidence>
<evidence type="ECO:0000256" key="1">
    <source>
        <dbReference type="ARBA" id="ARBA00004429"/>
    </source>
</evidence>
<accession>A0A2A4X5Q6</accession>
<evidence type="ECO:0000313" key="12">
    <source>
        <dbReference type="Proteomes" id="UP000218767"/>
    </source>
</evidence>
<dbReference type="PANTHER" id="PTHR35011:SF4">
    <property type="entry name" value="SLL1102 PROTEIN"/>
    <property type="match status" value="1"/>
</dbReference>
<evidence type="ECO:0000313" key="11">
    <source>
        <dbReference type="EMBL" id="PCI77469.1"/>
    </source>
</evidence>
<evidence type="ECO:0000256" key="6">
    <source>
        <dbReference type="ARBA" id="ARBA00022989"/>
    </source>
</evidence>
<comment type="subcellular location">
    <subcellularLocation>
        <location evidence="1 9">Cell inner membrane</location>
        <topology evidence="1 9">Multi-pass membrane protein</topology>
    </subcellularLocation>
</comment>
<keyword evidence="5 9" id="KW-0812">Transmembrane</keyword>
<dbReference type="GO" id="GO:0005886">
    <property type="term" value="C:plasma membrane"/>
    <property type="evidence" value="ECO:0007669"/>
    <property type="project" value="UniProtKB-SubCell"/>
</dbReference>
<evidence type="ECO:0000256" key="8">
    <source>
        <dbReference type="ARBA" id="ARBA00038436"/>
    </source>
</evidence>
<dbReference type="AlphaFoldDB" id="A0A2A4X5Q6"/>
<dbReference type="PANTHER" id="PTHR35011">
    <property type="entry name" value="2,3-DIKETO-L-GULONATE TRAP TRANSPORTER SMALL PERMEASE PROTEIN YIAM"/>
    <property type="match status" value="1"/>
</dbReference>
<dbReference type="EMBL" id="NVUL01000045">
    <property type="protein sequence ID" value="PCI77469.1"/>
    <property type="molecule type" value="Genomic_DNA"/>
</dbReference>
<evidence type="ECO:0000256" key="5">
    <source>
        <dbReference type="ARBA" id="ARBA00022692"/>
    </source>
</evidence>
<keyword evidence="6 9" id="KW-1133">Transmembrane helix</keyword>
<keyword evidence="2 9" id="KW-0813">Transport</keyword>
<evidence type="ECO:0000256" key="2">
    <source>
        <dbReference type="ARBA" id="ARBA00022448"/>
    </source>
</evidence>
<comment type="function">
    <text evidence="9">Part of the tripartite ATP-independent periplasmic (TRAP) transport system.</text>
</comment>
<feature type="transmembrane region" description="Helical" evidence="9">
    <location>
        <begin position="21"/>
        <end position="40"/>
    </location>
</feature>
<evidence type="ECO:0000256" key="7">
    <source>
        <dbReference type="ARBA" id="ARBA00023136"/>
    </source>
</evidence>
<comment type="caution">
    <text evidence="11">The sequence shown here is derived from an EMBL/GenBank/DDBJ whole genome shotgun (WGS) entry which is preliminary data.</text>
</comment>
<evidence type="ECO:0000256" key="3">
    <source>
        <dbReference type="ARBA" id="ARBA00022475"/>
    </source>
</evidence>
<gene>
    <name evidence="11" type="ORF">COB20_08150</name>
</gene>
<name>A0A2A4X5Q6_9GAMM</name>
<comment type="subunit">
    <text evidence="9">The complex comprises the extracytoplasmic solute receptor protein and the two transmembrane proteins.</text>
</comment>
<dbReference type="Proteomes" id="UP000218767">
    <property type="component" value="Unassembled WGS sequence"/>
</dbReference>
<reference evidence="12" key="1">
    <citation type="submission" date="2017-08" db="EMBL/GenBank/DDBJ databases">
        <title>A dynamic microbial community with high functional redundancy inhabits the cold, oxic subseafloor aquifer.</title>
        <authorList>
            <person name="Tully B.J."/>
            <person name="Wheat C.G."/>
            <person name="Glazer B.T."/>
            <person name="Huber J.A."/>
        </authorList>
    </citation>
    <scope>NUCLEOTIDE SEQUENCE [LARGE SCALE GENOMIC DNA]</scope>
</reference>
<feature type="transmembrane region" description="Helical" evidence="9">
    <location>
        <begin position="88"/>
        <end position="109"/>
    </location>
</feature>
<keyword evidence="4 9" id="KW-0997">Cell inner membrane</keyword>
<evidence type="ECO:0000256" key="4">
    <source>
        <dbReference type="ARBA" id="ARBA00022519"/>
    </source>
</evidence>
<dbReference type="InterPro" id="IPR007387">
    <property type="entry name" value="TRAP_DctQ"/>
</dbReference>
<feature type="transmembrane region" description="Helical" evidence="9">
    <location>
        <begin position="129"/>
        <end position="149"/>
    </location>
</feature>
<comment type="similarity">
    <text evidence="8 9">Belongs to the TRAP transporter small permease family.</text>
</comment>
<feature type="domain" description="Tripartite ATP-independent periplasmic transporters DctQ component" evidence="10">
    <location>
        <begin position="26"/>
        <end position="158"/>
    </location>
</feature>
<organism evidence="11 12">
    <name type="scientific">SAR86 cluster bacterium</name>
    <dbReference type="NCBI Taxonomy" id="2030880"/>
    <lineage>
        <taxon>Bacteria</taxon>
        <taxon>Pseudomonadati</taxon>
        <taxon>Pseudomonadota</taxon>
        <taxon>Gammaproteobacteria</taxon>
        <taxon>SAR86 cluster</taxon>
    </lineage>
</organism>
<proteinExistence type="inferred from homology"/>
<keyword evidence="7 9" id="KW-0472">Membrane</keyword>
<dbReference type="GO" id="GO:0022857">
    <property type="term" value="F:transmembrane transporter activity"/>
    <property type="evidence" value="ECO:0007669"/>
    <property type="project" value="UniProtKB-UniRule"/>
</dbReference>
<feature type="transmembrane region" description="Helical" evidence="9">
    <location>
        <begin position="46"/>
        <end position="67"/>
    </location>
</feature>
<sequence>MEKLSLLIDGLSNRLGRIFSWLTLTMVIVMATIVVLRYLFQIGSIALQESVIYINALIFTFGVAYTLKEQGHVRVDIFYSRLNEKKRAWIDLFGSLLFLVPSTCFIIWISWDYVAVSWRIREGSAESSGLPFVFLLKAAILVLPSLLLLQGISEIAKSVSVIKRRDS</sequence>
<evidence type="ECO:0000259" key="10">
    <source>
        <dbReference type="Pfam" id="PF04290"/>
    </source>
</evidence>
<dbReference type="InterPro" id="IPR055348">
    <property type="entry name" value="DctQ"/>
</dbReference>
<dbReference type="Pfam" id="PF04290">
    <property type="entry name" value="DctQ"/>
    <property type="match status" value="1"/>
</dbReference>
<protein>
    <recommendedName>
        <fullName evidence="9">TRAP transporter small permease protein</fullName>
    </recommendedName>
</protein>
<keyword evidence="3" id="KW-1003">Cell membrane</keyword>